<keyword evidence="1" id="KW-1133">Transmembrane helix</keyword>
<comment type="caution">
    <text evidence="2">The sequence shown here is derived from an EMBL/GenBank/DDBJ whole genome shotgun (WGS) entry which is preliminary data.</text>
</comment>
<keyword evidence="1" id="KW-0812">Transmembrane</keyword>
<organism evidence="2 3">
    <name type="scientific">Streptomyces violaceusniger</name>
    <dbReference type="NCBI Taxonomy" id="68280"/>
    <lineage>
        <taxon>Bacteria</taxon>
        <taxon>Bacillati</taxon>
        <taxon>Actinomycetota</taxon>
        <taxon>Actinomycetes</taxon>
        <taxon>Kitasatosporales</taxon>
        <taxon>Streptomycetaceae</taxon>
        <taxon>Streptomyces</taxon>
        <taxon>Streptomyces violaceusniger group</taxon>
    </lineage>
</organism>
<dbReference type="Proteomes" id="UP000301309">
    <property type="component" value="Unassembled WGS sequence"/>
</dbReference>
<feature type="transmembrane region" description="Helical" evidence="1">
    <location>
        <begin position="20"/>
        <end position="41"/>
    </location>
</feature>
<feature type="transmembrane region" description="Helical" evidence="1">
    <location>
        <begin position="79"/>
        <end position="102"/>
    </location>
</feature>
<protein>
    <submittedName>
        <fullName evidence="2">Uncharacterized protein</fullName>
    </submittedName>
</protein>
<evidence type="ECO:0000313" key="3">
    <source>
        <dbReference type="Proteomes" id="UP000301309"/>
    </source>
</evidence>
<feature type="transmembrane region" description="Helical" evidence="1">
    <location>
        <begin position="47"/>
        <end position="67"/>
    </location>
</feature>
<keyword evidence="3" id="KW-1185">Reference proteome</keyword>
<sequence length="104" mass="10154">MQVMSESTVSGAGRSDSPAVALGPTALVLGVFSAVGALGVFGSTLVLIALPWTIIAGALAIVLGAMGGHHARRGVGRPWIAIVGAALGAVGFFGTTALLWSLGG</sequence>
<evidence type="ECO:0000256" key="1">
    <source>
        <dbReference type="SAM" id="Phobius"/>
    </source>
</evidence>
<evidence type="ECO:0000313" key="2">
    <source>
        <dbReference type="EMBL" id="GDY56122.1"/>
    </source>
</evidence>
<keyword evidence="1" id="KW-0472">Membrane</keyword>
<proteinExistence type="predicted"/>
<dbReference type="EMBL" id="BJHW01000001">
    <property type="protein sequence ID" value="GDY56122.1"/>
    <property type="molecule type" value="Genomic_DNA"/>
</dbReference>
<reference evidence="2 3" key="1">
    <citation type="journal article" date="2020" name="Int. J. Syst. Evol. Microbiol.">
        <title>Reclassification of Streptomyces castelarensis and Streptomyces sporoclivatus as later heterotypic synonyms of Streptomyces antimycoticus.</title>
        <authorList>
            <person name="Komaki H."/>
            <person name="Tamura T."/>
        </authorList>
    </citation>
    <scope>NUCLEOTIDE SEQUENCE [LARGE SCALE GENOMIC DNA]</scope>
    <source>
        <strain evidence="2 3">NBRC 13459</strain>
    </source>
</reference>
<dbReference type="AlphaFoldDB" id="A0A4D4L4P4"/>
<name>A0A4D4L4P4_STRVO</name>
<accession>A0A4D4L4P4</accession>
<gene>
    <name evidence="2" type="ORF">SVIO_067450</name>
</gene>